<evidence type="ECO:0000256" key="1">
    <source>
        <dbReference type="SAM" id="SignalP"/>
    </source>
</evidence>
<name>A0A845MAQ4_9RHOB</name>
<dbReference type="Proteomes" id="UP000467322">
    <property type="component" value="Unassembled WGS sequence"/>
</dbReference>
<protein>
    <submittedName>
        <fullName evidence="2">AAA+ family ATPase</fullName>
    </submittedName>
</protein>
<evidence type="ECO:0000313" key="3">
    <source>
        <dbReference type="Proteomes" id="UP000467322"/>
    </source>
</evidence>
<dbReference type="AlphaFoldDB" id="A0A845MAQ4"/>
<keyword evidence="1" id="KW-0732">Signal</keyword>
<proteinExistence type="predicted"/>
<feature type="signal peptide" evidence="1">
    <location>
        <begin position="1"/>
        <end position="20"/>
    </location>
</feature>
<accession>A0A845MAQ4</accession>
<organism evidence="2 3">
    <name type="scientific">Maritimibacter harenae</name>
    <dbReference type="NCBI Taxonomy" id="2606218"/>
    <lineage>
        <taxon>Bacteria</taxon>
        <taxon>Pseudomonadati</taxon>
        <taxon>Pseudomonadota</taxon>
        <taxon>Alphaproteobacteria</taxon>
        <taxon>Rhodobacterales</taxon>
        <taxon>Roseobacteraceae</taxon>
        <taxon>Maritimibacter</taxon>
    </lineage>
</organism>
<gene>
    <name evidence="2" type="ORF">GQE99_15400</name>
</gene>
<feature type="chain" id="PRO_5032876684" evidence="1">
    <location>
        <begin position="21"/>
        <end position="99"/>
    </location>
</feature>
<evidence type="ECO:0000313" key="2">
    <source>
        <dbReference type="EMBL" id="MZR14404.1"/>
    </source>
</evidence>
<sequence length="99" mass="10919">MKSVAHIALVACLAATPVAAQEEEGNSDLRDGARKMSEAFELLFKGLSKEMEPLSEAWREMLEDLGDLPQYEAPETLPNGDIIIRRKRPLPDTIDGTPI</sequence>
<comment type="caution">
    <text evidence="2">The sequence shown here is derived from an EMBL/GenBank/DDBJ whole genome shotgun (WGS) entry which is preliminary data.</text>
</comment>
<reference evidence="2 3" key="1">
    <citation type="submission" date="2019-12" db="EMBL/GenBank/DDBJ databases">
        <title>Maritimibacter sp. nov. sp. isolated from sea sand.</title>
        <authorList>
            <person name="Kim J."/>
            <person name="Jeong S.E."/>
            <person name="Jung H.S."/>
            <person name="Jeon C.O."/>
        </authorList>
    </citation>
    <scope>NUCLEOTIDE SEQUENCE [LARGE SCALE GENOMIC DNA]</scope>
    <source>
        <strain evidence="2 3">DP07</strain>
    </source>
</reference>
<keyword evidence="3" id="KW-1185">Reference proteome</keyword>
<dbReference type="EMBL" id="WTUX01000019">
    <property type="protein sequence ID" value="MZR14404.1"/>
    <property type="molecule type" value="Genomic_DNA"/>
</dbReference>
<dbReference type="RefSeq" id="WP_161352531.1">
    <property type="nucleotide sequence ID" value="NZ_WTUX01000019.1"/>
</dbReference>